<dbReference type="InterPro" id="IPR050563">
    <property type="entry name" value="4-hydroxybenzoyl-CoA_TE"/>
</dbReference>
<evidence type="ECO:0000256" key="1">
    <source>
        <dbReference type="ARBA" id="ARBA00005953"/>
    </source>
</evidence>
<protein>
    <submittedName>
        <fullName evidence="3">Acyl-CoA thioesterase</fullName>
    </submittedName>
</protein>
<dbReference type="Proteomes" id="UP000563426">
    <property type="component" value="Unassembled WGS sequence"/>
</dbReference>
<accession>A0A3A8HNI7</accession>
<comment type="similarity">
    <text evidence="1">Belongs to the 4-hydroxybenzoyl-CoA thioesterase family.</text>
</comment>
<dbReference type="Pfam" id="PF13279">
    <property type="entry name" value="4HBT_2"/>
    <property type="match status" value="1"/>
</dbReference>
<dbReference type="RefSeq" id="WP_120528308.1">
    <property type="nucleotide sequence ID" value="NZ_JABFJV010000048.1"/>
</dbReference>
<organism evidence="3 4">
    <name type="scientific">Corallococcus exercitus</name>
    <dbReference type="NCBI Taxonomy" id="2316736"/>
    <lineage>
        <taxon>Bacteria</taxon>
        <taxon>Pseudomonadati</taxon>
        <taxon>Myxococcota</taxon>
        <taxon>Myxococcia</taxon>
        <taxon>Myxococcales</taxon>
        <taxon>Cystobacterineae</taxon>
        <taxon>Myxococcaceae</taxon>
        <taxon>Corallococcus</taxon>
    </lineage>
</organism>
<name>A0A3A8HNI7_9BACT</name>
<dbReference type="SUPFAM" id="SSF54637">
    <property type="entry name" value="Thioesterase/thiol ester dehydrase-isomerase"/>
    <property type="match status" value="1"/>
</dbReference>
<evidence type="ECO:0000313" key="3">
    <source>
        <dbReference type="EMBL" id="NOK33819.1"/>
    </source>
</evidence>
<evidence type="ECO:0000256" key="2">
    <source>
        <dbReference type="ARBA" id="ARBA00022801"/>
    </source>
</evidence>
<reference evidence="3 4" key="1">
    <citation type="submission" date="2020-05" db="EMBL/GenBank/DDBJ databases">
        <authorList>
            <person name="Whitworth D."/>
        </authorList>
    </citation>
    <scope>NUCLEOTIDE SEQUENCE [LARGE SCALE GENOMIC DNA]</scope>
    <source>
        <strain evidence="3 4">AB043B</strain>
    </source>
</reference>
<dbReference type="OrthoDB" id="9808429at2"/>
<dbReference type="PANTHER" id="PTHR31793:SF27">
    <property type="entry name" value="NOVEL THIOESTERASE SUPERFAMILY DOMAIN AND SAPOSIN A-TYPE DOMAIN CONTAINING PROTEIN (0610012H03RIK)"/>
    <property type="match status" value="1"/>
</dbReference>
<keyword evidence="4" id="KW-1185">Reference proteome</keyword>
<proteinExistence type="inferred from homology"/>
<comment type="caution">
    <text evidence="3">The sequence shown here is derived from an EMBL/GenBank/DDBJ whole genome shotgun (WGS) entry which is preliminary data.</text>
</comment>
<dbReference type="GO" id="GO:0047617">
    <property type="term" value="F:fatty acyl-CoA hydrolase activity"/>
    <property type="evidence" value="ECO:0007669"/>
    <property type="project" value="TreeGrafter"/>
</dbReference>
<dbReference type="NCBIfam" id="TIGR00051">
    <property type="entry name" value="YbgC/FadM family acyl-CoA thioesterase"/>
    <property type="match status" value="1"/>
</dbReference>
<dbReference type="Gene3D" id="3.10.129.10">
    <property type="entry name" value="Hotdog Thioesterase"/>
    <property type="match status" value="1"/>
</dbReference>
<evidence type="ECO:0000313" key="4">
    <source>
        <dbReference type="Proteomes" id="UP000563426"/>
    </source>
</evidence>
<dbReference type="PANTHER" id="PTHR31793">
    <property type="entry name" value="4-HYDROXYBENZOYL-COA THIOESTERASE FAMILY MEMBER"/>
    <property type="match status" value="1"/>
</dbReference>
<dbReference type="CDD" id="cd00586">
    <property type="entry name" value="4HBT"/>
    <property type="match status" value="1"/>
</dbReference>
<sequence length="136" mass="15480">MVEARLRVIYGDTDQMGVVYYANYFRYFEFARSEFFRAHGGSYRELESTGLLLPVVEASAHYKASARYDDLLLIRTTLDELRRASLVFTYELLRDGDAPTLLCTGRTMHACVGRDGKPQRLPQSIARLKAADDTDT</sequence>
<keyword evidence="2" id="KW-0378">Hydrolase</keyword>
<dbReference type="PIRSF" id="PIRSF003230">
    <property type="entry name" value="YbgC"/>
    <property type="match status" value="1"/>
</dbReference>
<dbReference type="InterPro" id="IPR006684">
    <property type="entry name" value="YbgC/YbaW"/>
</dbReference>
<dbReference type="AlphaFoldDB" id="A0A3A8HNI7"/>
<dbReference type="EMBL" id="JABFJV010000048">
    <property type="protein sequence ID" value="NOK33819.1"/>
    <property type="molecule type" value="Genomic_DNA"/>
</dbReference>
<dbReference type="InterPro" id="IPR029069">
    <property type="entry name" value="HotDog_dom_sf"/>
</dbReference>
<gene>
    <name evidence="3" type="ORF">HMI49_11475</name>
</gene>